<sequence>ARRALRDAGALPLVERRDARRRRGRLGVGRESPQAVGAPHELAGPLREQRARHLLRDGARRGGHLADVADERRVVGGAAGEEVRCALAQERLGEVRLDAPAHPAVLPV</sequence>
<organism evidence="2">
    <name type="scientific">uncultured Gemmatimonadaceae bacterium</name>
    <dbReference type="NCBI Taxonomy" id="246130"/>
    <lineage>
        <taxon>Bacteria</taxon>
        <taxon>Pseudomonadati</taxon>
        <taxon>Gemmatimonadota</taxon>
        <taxon>Gemmatimonadia</taxon>
        <taxon>Gemmatimonadales</taxon>
        <taxon>Gemmatimonadaceae</taxon>
        <taxon>environmental samples</taxon>
    </lineage>
</organism>
<feature type="region of interest" description="Disordered" evidence="1">
    <location>
        <begin position="21"/>
        <end position="42"/>
    </location>
</feature>
<gene>
    <name evidence="2" type="ORF">AVDCRST_MAG11-3269</name>
</gene>
<feature type="non-terminal residue" evidence="2">
    <location>
        <position position="1"/>
    </location>
</feature>
<name>A0A6J4M0R4_9BACT</name>
<proteinExistence type="predicted"/>
<evidence type="ECO:0000256" key="1">
    <source>
        <dbReference type="SAM" id="MobiDB-lite"/>
    </source>
</evidence>
<evidence type="ECO:0000313" key="2">
    <source>
        <dbReference type="EMBL" id="CAA9346662.1"/>
    </source>
</evidence>
<protein>
    <submittedName>
        <fullName evidence="2">Uncharacterized protein</fullName>
    </submittedName>
</protein>
<accession>A0A6J4M0R4</accession>
<dbReference type="EMBL" id="CADCTU010000710">
    <property type="protein sequence ID" value="CAA9346662.1"/>
    <property type="molecule type" value="Genomic_DNA"/>
</dbReference>
<dbReference type="AlphaFoldDB" id="A0A6J4M0R4"/>
<reference evidence="2" key="1">
    <citation type="submission" date="2020-02" db="EMBL/GenBank/DDBJ databases">
        <authorList>
            <person name="Meier V. D."/>
        </authorList>
    </citation>
    <scope>NUCLEOTIDE SEQUENCE</scope>
    <source>
        <strain evidence="2">AVDCRST_MAG11</strain>
    </source>
</reference>
<feature type="non-terminal residue" evidence="2">
    <location>
        <position position="108"/>
    </location>
</feature>